<evidence type="ECO:0000313" key="2">
    <source>
        <dbReference type="Proteomes" id="UP001163603"/>
    </source>
</evidence>
<gene>
    <name evidence="1" type="ORF">Pint_11005</name>
</gene>
<evidence type="ECO:0000313" key="1">
    <source>
        <dbReference type="EMBL" id="KAJ0016976.1"/>
    </source>
</evidence>
<comment type="caution">
    <text evidence="1">The sequence shown here is derived from an EMBL/GenBank/DDBJ whole genome shotgun (WGS) entry which is preliminary data.</text>
</comment>
<proteinExistence type="predicted"/>
<accession>A0ACC0XHS6</accession>
<organism evidence="1 2">
    <name type="scientific">Pistacia integerrima</name>
    <dbReference type="NCBI Taxonomy" id="434235"/>
    <lineage>
        <taxon>Eukaryota</taxon>
        <taxon>Viridiplantae</taxon>
        <taxon>Streptophyta</taxon>
        <taxon>Embryophyta</taxon>
        <taxon>Tracheophyta</taxon>
        <taxon>Spermatophyta</taxon>
        <taxon>Magnoliopsida</taxon>
        <taxon>eudicotyledons</taxon>
        <taxon>Gunneridae</taxon>
        <taxon>Pentapetalae</taxon>
        <taxon>rosids</taxon>
        <taxon>malvids</taxon>
        <taxon>Sapindales</taxon>
        <taxon>Anacardiaceae</taxon>
        <taxon>Pistacia</taxon>
    </lineage>
</organism>
<protein>
    <submittedName>
        <fullName evidence="1">Uncharacterized protein</fullName>
    </submittedName>
</protein>
<dbReference type="Proteomes" id="UP001163603">
    <property type="component" value="Chromosome 12"/>
</dbReference>
<reference evidence="2" key="1">
    <citation type="journal article" date="2023" name="G3 (Bethesda)">
        <title>Genome assembly and association tests identify interacting loci associated with vigor, precocity, and sex in interspecific pistachio rootstocks.</title>
        <authorList>
            <person name="Palmer W."/>
            <person name="Jacygrad E."/>
            <person name="Sagayaradj S."/>
            <person name="Cavanaugh K."/>
            <person name="Han R."/>
            <person name="Bertier L."/>
            <person name="Beede B."/>
            <person name="Kafkas S."/>
            <person name="Golino D."/>
            <person name="Preece J."/>
            <person name="Michelmore R."/>
        </authorList>
    </citation>
    <scope>NUCLEOTIDE SEQUENCE [LARGE SCALE GENOMIC DNA]</scope>
</reference>
<sequence>MDKANVSSVDPQLILSCIFLLSPSLGFIFLGWVFDLHRHNMDHITIPSSRRPEFGVLRHVEDVFDCWFESGSMPYAYIHYPFENVKLFEKNFPGNFVVPYALCFSIFLDL</sequence>
<dbReference type="EMBL" id="CM047747">
    <property type="protein sequence ID" value="KAJ0016976.1"/>
    <property type="molecule type" value="Genomic_DNA"/>
</dbReference>
<name>A0ACC0XHS6_9ROSI</name>
<keyword evidence="2" id="KW-1185">Reference proteome</keyword>